<name>A0ACB7CAU4_9ASCO</name>
<comment type="caution">
    <text evidence="1">The sequence shown here is derived from an EMBL/GenBank/DDBJ whole genome shotgun (WGS) entry which is preliminary data.</text>
</comment>
<gene>
    <name evidence="1" type="ORF">PORY_002514</name>
</gene>
<keyword evidence="2" id="KW-1185">Reference proteome</keyword>
<evidence type="ECO:0000313" key="2">
    <source>
        <dbReference type="Proteomes" id="UP000768646"/>
    </source>
</evidence>
<protein>
    <submittedName>
        <fullName evidence="1">Uncharacterized protein</fullName>
    </submittedName>
</protein>
<reference evidence="1 2" key="1">
    <citation type="journal article" date="2021" name="Commun. Biol.">
        <title>Genomic insights into the host specific adaptation of the Pneumocystis genus.</title>
        <authorList>
            <person name="Cisse O.H."/>
            <person name="Ma L."/>
            <person name="Dekker J.P."/>
            <person name="Khil P.P."/>
            <person name="Youn J.-H."/>
            <person name="Brenchley J.M."/>
            <person name="Blair R."/>
            <person name="Pahar B."/>
            <person name="Chabe M."/>
            <person name="Van Rompay K.K.A."/>
            <person name="Keesler R."/>
            <person name="Sukura A."/>
            <person name="Hirsch V."/>
            <person name="Kutty G."/>
            <person name="Liu Y."/>
            <person name="Peng L."/>
            <person name="Chen J."/>
            <person name="Song J."/>
            <person name="Weissenbacher-Lang C."/>
            <person name="Xu J."/>
            <person name="Upham N.S."/>
            <person name="Stajich J.E."/>
            <person name="Cuomo C.A."/>
            <person name="Cushion M.T."/>
            <person name="Kovacs J.A."/>
        </authorList>
    </citation>
    <scope>NUCLEOTIDE SEQUENCE [LARGE SCALE GENOMIC DNA]</scope>
    <source>
        <strain evidence="1 2">RABM</strain>
    </source>
</reference>
<organism evidence="1 2">
    <name type="scientific">Pneumocystis oryctolagi</name>
    <dbReference type="NCBI Taxonomy" id="42067"/>
    <lineage>
        <taxon>Eukaryota</taxon>
        <taxon>Fungi</taxon>
        <taxon>Dikarya</taxon>
        <taxon>Ascomycota</taxon>
        <taxon>Taphrinomycotina</taxon>
        <taxon>Pneumocystomycetes</taxon>
        <taxon>Pneumocystaceae</taxon>
        <taxon>Pneumocystis</taxon>
    </lineage>
</organism>
<evidence type="ECO:0000313" key="1">
    <source>
        <dbReference type="EMBL" id="KAG4304150.1"/>
    </source>
</evidence>
<sequence length="594" mass="68698">MQSSHLILWPLAEDLFAEAKRIKLLCVARGNMDYKHYYRLIATGLFCLETLLQYEQLNVNVEIRTRFRMAEVIFHETNNLQSAEQILNKGIILAQRKHENVEIKFAMQHLLVRILTQTSPKTAKILLKSCIAEAEELCFLNWVYIFCFLQFNILSCSTCWDVEHATRLSVLSKILLISERQGDHIIYIIASLLEIHLKIEMGDYLSAKKFLDNLSAMQTTFNDISILNLIKMVFNVFLNIMQGCGDSAASELKELHNALDTFAQYDSNHSFQDFIELSLNSNDSSKLVISWFSKQQLFVYGYLLAGICHLPDYSSSKAEVFLDEGLKILKYNLIYDLANNLRTNRNLGWFDITREICLIYYCFALILRSNFDKAFEYIQNLEKHSSSFNTDTKAFYMLLKGIYAQFTGQLNIALKAYNLIPTTVQTFNLLGSLNSVLIFQGNKFQDKEKAYEILNNIKSLCQSSNYIQLRFAWDLINSSAKHDVFHSKDYLSSIISAFKKHANNQLRVIASVTLCYYFIIHSESEQAEKMLISAYLLSKNAENDIWAFMSGKLLEELMKRKNKRIKAEKQSELNLKHKERISNIFNNAYTISVD</sequence>
<proteinExistence type="predicted"/>
<accession>A0ACB7CAU4</accession>
<dbReference type="EMBL" id="JABTEG010000011">
    <property type="protein sequence ID" value="KAG4304150.1"/>
    <property type="molecule type" value="Genomic_DNA"/>
</dbReference>
<dbReference type="Proteomes" id="UP000768646">
    <property type="component" value="Unassembled WGS sequence"/>
</dbReference>